<feature type="region of interest" description="Disordered" evidence="1">
    <location>
        <begin position="213"/>
        <end position="272"/>
    </location>
</feature>
<evidence type="ECO:0000313" key="3">
    <source>
        <dbReference type="Proteomes" id="UP000663842"/>
    </source>
</evidence>
<organism evidence="2 3">
    <name type="scientific">Rotaria magnacalcarata</name>
    <dbReference type="NCBI Taxonomy" id="392030"/>
    <lineage>
        <taxon>Eukaryota</taxon>
        <taxon>Metazoa</taxon>
        <taxon>Spiralia</taxon>
        <taxon>Gnathifera</taxon>
        <taxon>Rotifera</taxon>
        <taxon>Eurotatoria</taxon>
        <taxon>Bdelloidea</taxon>
        <taxon>Philodinida</taxon>
        <taxon>Philodinidae</taxon>
        <taxon>Rotaria</taxon>
    </lineage>
</organism>
<dbReference type="AlphaFoldDB" id="A0A820AHH6"/>
<evidence type="ECO:0000313" key="2">
    <source>
        <dbReference type="EMBL" id="CAF4190879.1"/>
    </source>
</evidence>
<accession>A0A820AHH6</accession>
<reference evidence="2" key="1">
    <citation type="submission" date="2021-02" db="EMBL/GenBank/DDBJ databases">
        <authorList>
            <person name="Nowell W R."/>
        </authorList>
    </citation>
    <scope>NUCLEOTIDE SEQUENCE</scope>
</reference>
<protein>
    <submittedName>
        <fullName evidence="2">Uncharacterized protein</fullName>
    </submittedName>
</protein>
<dbReference type="EMBL" id="CAJOBF010005916">
    <property type="protein sequence ID" value="CAF4190879.1"/>
    <property type="molecule type" value="Genomic_DNA"/>
</dbReference>
<name>A0A820AHH6_9BILA</name>
<comment type="caution">
    <text evidence="2">The sequence shown here is derived from an EMBL/GenBank/DDBJ whole genome shotgun (WGS) entry which is preliminary data.</text>
</comment>
<feature type="non-terminal residue" evidence="2">
    <location>
        <position position="1"/>
    </location>
</feature>
<feature type="compositionally biased region" description="Basic and acidic residues" evidence="1">
    <location>
        <begin position="238"/>
        <end position="248"/>
    </location>
</feature>
<feature type="compositionally biased region" description="Acidic residues" evidence="1">
    <location>
        <begin position="254"/>
        <end position="272"/>
    </location>
</feature>
<feature type="compositionally biased region" description="Acidic residues" evidence="1">
    <location>
        <begin position="221"/>
        <end position="237"/>
    </location>
</feature>
<dbReference type="Proteomes" id="UP000663842">
    <property type="component" value="Unassembled WGS sequence"/>
</dbReference>
<sequence>MDFRVHDKSDLINVHVIQPTCHIGQVPPPPFLLAAYGTNSVYTGEDVLARWSRIFDSCMAQNIRVLGFSADCDPKQLKAMRESMGFFSRQPTDFDDHPNCFNISLLKRVEKLALLQTIRWSSDCNMNNLVFPKHHKQSQNSMAAPSTSTTTITITEELLEKTVFNAYVQAKEILSGCEFSILDSSEELISFDEVNRIAYKKLTKSKCKISKKKTSASNKVEEEEEEIENEYDDDDKNEEQHQLDKRYSENNTTNEDEESMLIDELDFDVLPE</sequence>
<proteinExistence type="predicted"/>
<gene>
    <name evidence="2" type="ORF">UXM345_LOCUS27423</name>
</gene>
<evidence type="ECO:0000256" key="1">
    <source>
        <dbReference type="SAM" id="MobiDB-lite"/>
    </source>
</evidence>